<dbReference type="EMBL" id="CP053073">
    <property type="protein sequence ID" value="QJR13687.1"/>
    <property type="molecule type" value="Genomic_DNA"/>
</dbReference>
<dbReference type="FunCoup" id="A0A6M4H6U9">
    <property type="interactions" value="429"/>
</dbReference>
<dbReference type="PRINTS" id="PR00420">
    <property type="entry name" value="RNGMNOXGNASE"/>
</dbReference>
<dbReference type="GO" id="GO:0071949">
    <property type="term" value="F:FAD binding"/>
    <property type="evidence" value="ECO:0007669"/>
    <property type="project" value="InterPro"/>
</dbReference>
<comment type="pathway">
    <text evidence="2">Cofactor biosynthesis; ubiquinone biosynthesis.</text>
</comment>
<dbReference type="UniPathway" id="UPA00232"/>
<dbReference type="AlphaFoldDB" id="A0A6M4H6U9"/>
<dbReference type="GO" id="GO:0019168">
    <property type="term" value="F:2-polyprenylphenol 6-hydroxylase activity"/>
    <property type="evidence" value="ECO:0007669"/>
    <property type="project" value="UniProtKB-EC"/>
</dbReference>
<dbReference type="PROSITE" id="PS01304">
    <property type="entry name" value="UBIH"/>
    <property type="match status" value="1"/>
</dbReference>
<comment type="similarity">
    <text evidence="3">Belongs to the UbiH/COQ6 family.</text>
</comment>
<organism evidence="9 10">
    <name type="scientific">Usitatibacter palustris</name>
    <dbReference type="NCBI Taxonomy" id="2732487"/>
    <lineage>
        <taxon>Bacteria</taxon>
        <taxon>Pseudomonadati</taxon>
        <taxon>Pseudomonadota</taxon>
        <taxon>Betaproteobacteria</taxon>
        <taxon>Nitrosomonadales</taxon>
        <taxon>Usitatibacteraceae</taxon>
        <taxon>Usitatibacter</taxon>
    </lineage>
</organism>
<dbReference type="InterPro" id="IPR036188">
    <property type="entry name" value="FAD/NAD-bd_sf"/>
</dbReference>
<dbReference type="PROSITE" id="PS51257">
    <property type="entry name" value="PROKAR_LIPOPROTEIN"/>
    <property type="match status" value="1"/>
</dbReference>
<dbReference type="Gene3D" id="3.50.50.60">
    <property type="entry name" value="FAD/NAD(P)-binding domain"/>
    <property type="match status" value="2"/>
</dbReference>
<keyword evidence="6 9" id="KW-0560">Oxidoreductase</keyword>
<dbReference type="EC" id="1.14.13.240" evidence="9"/>
<dbReference type="GO" id="GO:0006744">
    <property type="term" value="P:ubiquinone biosynthetic process"/>
    <property type="evidence" value="ECO:0007669"/>
    <property type="project" value="UniProtKB-UniPathway"/>
</dbReference>
<evidence type="ECO:0000313" key="9">
    <source>
        <dbReference type="EMBL" id="QJR13687.1"/>
    </source>
</evidence>
<dbReference type="PANTHER" id="PTHR43876">
    <property type="entry name" value="UBIQUINONE BIOSYNTHESIS MONOOXYGENASE COQ6, MITOCHONDRIAL"/>
    <property type="match status" value="1"/>
</dbReference>
<dbReference type="InterPro" id="IPR010971">
    <property type="entry name" value="UbiH/COQ6"/>
</dbReference>
<keyword evidence="4" id="KW-0285">Flavoprotein</keyword>
<evidence type="ECO:0000256" key="3">
    <source>
        <dbReference type="ARBA" id="ARBA00005349"/>
    </source>
</evidence>
<dbReference type="SUPFAM" id="SSF51905">
    <property type="entry name" value="FAD/NAD(P)-binding domain"/>
    <property type="match status" value="1"/>
</dbReference>
<protein>
    <submittedName>
        <fullName evidence="9">2-octaprenylphenol hydroxylase</fullName>
        <ecNumber evidence="9">1.14.13.240</ecNumber>
    </submittedName>
</protein>
<evidence type="ECO:0000259" key="8">
    <source>
        <dbReference type="Pfam" id="PF01494"/>
    </source>
</evidence>
<evidence type="ECO:0000313" key="10">
    <source>
        <dbReference type="Proteomes" id="UP000503096"/>
    </source>
</evidence>
<dbReference type="InterPro" id="IPR051205">
    <property type="entry name" value="UbiH/COQ6_monooxygenase"/>
</dbReference>
<evidence type="ECO:0000256" key="5">
    <source>
        <dbReference type="ARBA" id="ARBA00022827"/>
    </source>
</evidence>
<dbReference type="PANTHER" id="PTHR43876:SF7">
    <property type="entry name" value="UBIQUINONE BIOSYNTHESIS MONOOXYGENASE COQ6, MITOCHONDRIAL"/>
    <property type="match status" value="1"/>
</dbReference>
<accession>A0A6M4H6U9</accession>
<dbReference type="InterPro" id="IPR018168">
    <property type="entry name" value="Ubi_Hdrlase_CS"/>
</dbReference>
<dbReference type="Pfam" id="PF01494">
    <property type="entry name" value="FAD_binding_3"/>
    <property type="match status" value="1"/>
</dbReference>
<evidence type="ECO:0000256" key="6">
    <source>
        <dbReference type="ARBA" id="ARBA00023002"/>
    </source>
</evidence>
<evidence type="ECO:0000256" key="2">
    <source>
        <dbReference type="ARBA" id="ARBA00004749"/>
    </source>
</evidence>
<keyword evidence="5" id="KW-0274">FAD</keyword>
<sequence>MKSPRVLVAGGGPVGLAFACAVRDCAVTVVDSARAAPIASDDYDVRIFALSPGSREFLRDIGAWDELEMRRVAPVRRMEVFGDAGAQLGFSAPPRGALAWIVEAGRLSAAIEAAARTRGSVEIRRNARAQGYGARANGASLELESGERIEGDLLVGADGPDSPMRAGLSLAVEESAYEETAIVANFATEQPHEGIARQWFRSDGVLAWLPLPGNKISIVWSAPNAVAQELASRDGPGLARRVRDAGGAALGELESISPQGRFPLRLIRVPHVVMPGAALIGDAAHGIHPLAGQGVNLGFQDARVLAHVLSGRSALERPGDLRVLRRYARARREDVGSVQWLSDGLDRLFATRNPAAATLRNAGMRLVDSQPWAKRLLAARAMR</sequence>
<dbReference type="KEGG" id="upl:DSM104440_00473"/>
<evidence type="ECO:0000256" key="1">
    <source>
        <dbReference type="ARBA" id="ARBA00001974"/>
    </source>
</evidence>
<evidence type="ECO:0000256" key="4">
    <source>
        <dbReference type="ARBA" id="ARBA00022630"/>
    </source>
</evidence>
<name>A0A6M4H6U9_9PROT</name>
<dbReference type="InterPro" id="IPR002938">
    <property type="entry name" value="FAD-bd"/>
</dbReference>
<dbReference type="Proteomes" id="UP000503096">
    <property type="component" value="Chromosome"/>
</dbReference>
<evidence type="ECO:0000256" key="7">
    <source>
        <dbReference type="ARBA" id="ARBA00023033"/>
    </source>
</evidence>
<dbReference type="NCBIfam" id="TIGR01988">
    <property type="entry name" value="Ubi-OHases"/>
    <property type="match status" value="1"/>
</dbReference>
<gene>
    <name evidence="9" type="primary">ubiI</name>
    <name evidence="9" type="ORF">DSM104440_00473</name>
</gene>
<proteinExistence type="inferred from homology"/>
<feature type="domain" description="FAD-binding" evidence="8">
    <location>
        <begin position="6"/>
        <end position="332"/>
    </location>
</feature>
<keyword evidence="10" id="KW-1185">Reference proteome</keyword>
<comment type="cofactor">
    <cofactor evidence="1">
        <name>FAD</name>
        <dbReference type="ChEBI" id="CHEBI:57692"/>
    </cofactor>
</comment>
<dbReference type="InParanoid" id="A0A6M4H6U9"/>
<dbReference type="RefSeq" id="WP_171160436.1">
    <property type="nucleotide sequence ID" value="NZ_CP053073.1"/>
</dbReference>
<keyword evidence="7" id="KW-0503">Monooxygenase</keyword>
<reference evidence="9 10" key="1">
    <citation type="submission" date="2020-04" db="EMBL/GenBank/DDBJ databases">
        <title>Usitatibacter rugosus gen. nov., sp. nov. and Usitatibacter palustris sp. nov., novel members of Usitatibacteraceae fam. nov. within the order Nitrosomonadales isolated from soil.</title>
        <authorList>
            <person name="Huber K.J."/>
            <person name="Neumann-Schaal M."/>
            <person name="Geppert A."/>
            <person name="Luckner M."/>
            <person name="Wanner G."/>
            <person name="Overmann J."/>
        </authorList>
    </citation>
    <scope>NUCLEOTIDE SEQUENCE [LARGE SCALE GENOMIC DNA]</scope>
    <source>
        <strain evidence="9 10">Swamp67</strain>
    </source>
</reference>